<proteinExistence type="predicted"/>
<keyword evidence="1" id="KW-0472">Membrane</keyword>
<keyword evidence="3" id="KW-1185">Reference proteome</keyword>
<feature type="transmembrane region" description="Helical" evidence="1">
    <location>
        <begin position="134"/>
        <end position="157"/>
    </location>
</feature>
<evidence type="ECO:0000313" key="3">
    <source>
        <dbReference type="Proteomes" id="UP000287410"/>
    </source>
</evidence>
<organism evidence="2 3">
    <name type="scientific">Aliidiomarina sedimenti</name>
    <dbReference type="NCBI Taxonomy" id="1933879"/>
    <lineage>
        <taxon>Bacteria</taxon>
        <taxon>Pseudomonadati</taxon>
        <taxon>Pseudomonadota</taxon>
        <taxon>Gammaproteobacteria</taxon>
        <taxon>Alteromonadales</taxon>
        <taxon>Idiomarinaceae</taxon>
        <taxon>Aliidiomarina</taxon>
    </lineage>
</organism>
<feature type="transmembrane region" description="Helical" evidence="1">
    <location>
        <begin position="42"/>
        <end position="59"/>
    </location>
</feature>
<feature type="transmembrane region" description="Helical" evidence="1">
    <location>
        <begin position="12"/>
        <end position="30"/>
    </location>
</feature>
<reference evidence="2 3" key="1">
    <citation type="journal article" date="2018" name="Front. Microbiol.">
        <title>Genome-Based Analysis Reveals the Taxonomy and Diversity of the Family Idiomarinaceae.</title>
        <authorList>
            <person name="Liu Y."/>
            <person name="Lai Q."/>
            <person name="Shao Z."/>
        </authorList>
    </citation>
    <scope>NUCLEOTIDE SEQUENCE [LARGE SCALE GENOMIC DNA]</scope>
    <source>
        <strain evidence="2 3">GBSy1</strain>
    </source>
</reference>
<dbReference type="Pfam" id="PF13858">
    <property type="entry name" value="DUF4199"/>
    <property type="match status" value="1"/>
</dbReference>
<gene>
    <name evidence="2" type="ORF">CWE12_09955</name>
</gene>
<dbReference type="Proteomes" id="UP000287410">
    <property type="component" value="Unassembled WGS sequence"/>
</dbReference>
<dbReference type="InterPro" id="IPR025250">
    <property type="entry name" value="DUF4199"/>
</dbReference>
<protein>
    <submittedName>
        <fullName evidence="2">DUF4199 domain-containing protein</fullName>
    </submittedName>
</protein>
<accession>A0ABY0BY41</accession>
<keyword evidence="1" id="KW-0812">Transmembrane</keyword>
<feature type="transmembrane region" description="Helical" evidence="1">
    <location>
        <begin position="79"/>
        <end position="98"/>
    </location>
</feature>
<evidence type="ECO:0000313" key="2">
    <source>
        <dbReference type="EMBL" id="RUO29298.1"/>
    </source>
</evidence>
<comment type="caution">
    <text evidence="2">The sequence shown here is derived from an EMBL/GenBank/DDBJ whole genome shotgun (WGS) entry which is preliminary data.</text>
</comment>
<dbReference type="EMBL" id="PIPN01000004">
    <property type="protein sequence ID" value="RUO29298.1"/>
    <property type="molecule type" value="Genomic_DNA"/>
</dbReference>
<sequence length="163" mass="18576">MWWHKYYTELKWTGIFVSALLLWMFAERMVGLHSVHVAHHPLYTSLFAIVAVAIYILALREKRERAYNGEMSWQQGFHCGLRISVLVAVLSPLLQWIIHRLISPHFFTNAATHAVQSGKMTPAEAGQYFDLSSYIIQATIGALLMGVITSALVAFFVRSRRPD</sequence>
<keyword evidence="1" id="KW-1133">Transmembrane helix</keyword>
<evidence type="ECO:0000256" key="1">
    <source>
        <dbReference type="SAM" id="Phobius"/>
    </source>
</evidence>
<dbReference type="RefSeq" id="WP_126789562.1">
    <property type="nucleotide sequence ID" value="NZ_PIPN01000004.1"/>
</dbReference>
<name>A0ABY0BY41_9GAMM</name>